<keyword evidence="4" id="KW-1185">Reference proteome</keyword>
<feature type="domain" description="N-acetyltransferase" evidence="2">
    <location>
        <begin position="1"/>
        <end position="173"/>
    </location>
</feature>
<feature type="region of interest" description="Disordered" evidence="1">
    <location>
        <begin position="150"/>
        <end position="176"/>
    </location>
</feature>
<dbReference type="Gene3D" id="3.40.630.30">
    <property type="match status" value="1"/>
</dbReference>
<evidence type="ECO:0000313" key="3">
    <source>
        <dbReference type="EMBL" id="SFD99121.1"/>
    </source>
</evidence>
<dbReference type="GO" id="GO:0016747">
    <property type="term" value="F:acyltransferase activity, transferring groups other than amino-acyl groups"/>
    <property type="evidence" value="ECO:0007669"/>
    <property type="project" value="InterPro"/>
</dbReference>
<organism evidence="3 4">
    <name type="scientific">Actinopolyspora alba</name>
    <dbReference type="NCBI Taxonomy" id="673379"/>
    <lineage>
        <taxon>Bacteria</taxon>
        <taxon>Bacillati</taxon>
        <taxon>Actinomycetota</taxon>
        <taxon>Actinomycetes</taxon>
        <taxon>Actinopolysporales</taxon>
        <taxon>Actinopolysporaceae</taxon>
        <taxon>Actinopolyspora</taxon>
        <taxon>Actinopolyspora alba group</taxon>
    </lineage>
</organism>
<accession>A0A1I1WVT2</accession>
<evidence type="ECO:0000259" key="2">
    <source>
        <dbReference type="PROSITE" id="PS51186"/>
    </source>
</evidence>
<dbReference type="InterPro" id="IPR000182">
    <property type="entry name" value="GNAT_dom"/>
</dbReference>
<dbReference type="SUPFAM" id="SSF55729">
    <property type="entry name" value="Acyl-CoA N-acyltransferases (Nat)"/>
    <property type="match status" value="1"/>
</dbReference>
<name>A0A1I1WVT2_9ACTN</name>
<reference evidence="4" key="1">
    <citation type="submission" date="2016-10" db="EMBL/GenBank/DDBJ databases">
        <authorList>
            <person name="Varghese N."/>
            <person name="Submissions S."/>
        </authorList>
    </citation>
    <scope>NUCLEOTIDE SEQUENCE [LARGE SCALE GENOMIC DNA]</scope>
    <source>
        <strain evidence="4">DSM 45004</strain>
    </source>
</reference>
<dbReference type="EMBL" id="FOMZ01000006">
    <property type="protein sequence ID" value="SFD99121.1"/>
    <property type="molecule type" value="Genomic_DNA"/>
</dbReference>
<protein>
    <recommendedName>
        <fullName evidence="2">N-acetyltransferase domain-containing protein</fullName>
    </recommendedName>
</protein>
<evidence type="ECO:0000256" key="1">
    <source>
        <dbReference type="SAM" id="MobiDB-lite"/>
    </source>
</evidence>
<dbReference type="RefSeq" id="WP_092926577.1">
    <property type="nucleotide sequence ID" value="NZ_FOMZ01000006.1"/>
</dbReference>
<dbReference type="PROSITE" id="PS51186">
    <property type="entry name" value="GNAT"/>
    <property type="match status" value="1"/>
</dbReference>
<dbReference type="Proteomes" id="UP000198716">
    <property type="component" value="Unassembled WGS sequence"/>
</dbReference>
<sequence>MIRDRRNEDLDRLCDLLSELDDQAHVLGTRPPRDWLQEVDAERSWVFDQAPVSAAPTRNVVGHVQIYLPPEARWVHDVAARTGRRVGELLVIGRVFVKPAKHAYGIARYLLKESVKHVETRGSLPVLDPADLALIPPSLCAKLGFRELHTEDHTPTPWPGQSDPQGPMTTDFPLIS</sequence>
<proteinExistence type="predicted"/>
<dbReference type="AlphaFoldDB" id="A0A1I1WVT2"/>
<evidence type="ECO:0000313" key="4">
    <source>
        <dbReference type="Proteomes" id="UP000198716"/>
    </source>
</evidence>
<dbReference type="InterPro" id="IPR016181">
    <property type="entry name" value="Acyl_CoA_acyltransferase"/>
</dbReference>
<gene>
    <name evidence="3" type="ORF">SAMN04487819_106138</name>
</gene>